<evidence type="ECO:0000256" key="11">
    <source>
        <dbReference type="ARBA" id="ARBA00022881"/>
    </source>
</evidence>
<keyword evidence="11" id="KW-0267">Excision nuclease</keyword>
<keyword evidence="7" id="KW-0228">DNA excision</keyword>
<evidence type="ECO:0000256" key="9">
    <source>
        <dbReference type="ARBA" id="ARBA00022833"/>
    </source>
</evidence>
<evidence type="ECO:0000256" key="16">
    <source>
        <dbReference type="ARBA" id="ARBA00042156"/>
    </source>
</evidence>
<dbReference type="GO" id="GO:0016887">
    <property type="term" value="F:ATP hydrolysis activity"/>
    <property type="evidence" value="ECO:0007669"/>
    <property type="project" value="InterPro"/>
</dbReference>
<gene>
    <name evidence="18" type="primary">uvrA</name>
    <name evidence="18" type="ORF">ENS31_12295</name>
</gene>
<evidence type="ECO:0000256" key="6">
    <source>
        <dbReference type="ARBA" id="ARBA00022763"/>
    </source>
</evidence>
<dbReference type="InterPro" id="IPR041552">
    <property type="entry name" value="UvrA_DNA-bd"/>
</dbReference>
<feature type="domain" description="ABC transporter" evidence="17">
    <location>
        <begin position="584"/>
        <end position="917"/>
    </location>
</feature>
<comment type="similarity">
    <text evidence="14">Belongs to the ABC transporter superfamily. UvrA family.</text>
</comment>
<keyword evidence="9" id="KW-0862">Zinc</keyword>
<dbReference type="GO" id="GO:0005737">
    <property type="term" value="C:cytoplasm"/>
    <property type="evidence" value="ECO:0007669"/>
    <property type="project" value="UniProtKB-SubCell"/>
</dbReference>
<evidence type="ECO:0000256" key="3">
    <source>
        <dbReference type="ARBA" id="ARBA00022723"/>
    </source>
</evidence>
<evidence type="ECO:0000256" key="5">
    <source>
        <dbReference type="ARBA" id="ARBA00022741"/>
    </source>
</evidence>
<dbReference type="InterPro" id="IPR027417">
    <property type="entry name" value="P-loop_NTPase"/>
</dbReference>
<dbReference type="Gene3D" id="3.30.1490.20">
    <property type="entry name" value="ATP-grasp fold, A domain"/>
    <property type="match status" value="1"/>
</dbReference>
<dbReference type="GO" id="GO:0006289">
    <property type="term" value="P:nucleotide-excision repair"/>
    <property type="evidence" value="ECO:0007669"/>
    <property type="project" value="InterPro"/>
</dbReference>
<dbReference type="NCBIfam" id="TIGR00630">
    <property type="entry name" value="uvra"/>
    <property type="match status" value="1"/>
</dbReference>
<evidence type="ECO:0000256" key="8">
    <source>
        <dbReference type="ARBA" id="ARBA00022771"/>
    </source>
</evidence>
<keyword evidence="12" id="KW-0238">DNA-binding</keyword>
<evidence type="ECO:0000259" key="17">
    <source>
        <dbReference type="PROSITE" id="PS50893"/>
    </source>
</evidence>
<evidence type="ECO:0000256" key="13">
    <source>
        <dbReference type="ARBA" id="ARBA00023204"/>
    </source>
</evidence>
<keyword evidence="2" id="KW-0963">Cytoplasm</keyword>
<dbReference type="EMBL" id="DSUJ01000010">
    <property type="protein sequence ID" value="HFI92289.1"/>
    <property type="molecule type" value="Genomic_DNA"/>
</dbReference>
<dbReference type="PROSITE" id="PS50893">
    <property type="entry name" value="ABC_TRANSPORTER_2"/>
    <property type="match status" value="2"/>
</dbReference>
<dbReference type="Gene3D" id="1.10.8.280">
    <property type="entry name" value="ABC transporter ATPase domain-like"/>
    <property type="match status" value="1"/>
</dbReference>
<keyword evidence="10" id="KW-0067">ATP-binding</keyword>
<keyword evidence="3" id="KW-0479">Metal-binding</keyword>
<keyword evidence="4" id="KW-0677">Repeat</keyword>
<proteinExistence type="inferred from homology"/>
<dbReference type="InterPro" id="IPR003439">
    <property type="entry name" value="ABC_transporter-like_ATP-bd"/>
</dbReference>
<dbReference type="AlphaFoldDB" id="A0A7V2ZLN3"/>
<dbReference type="Pfam" id="PF17755">
    <property type="entry name" value="UvrA_DNA-bind"/>
    <property type="match status" value="1"/>
</dbReference>
<dbReference type="InterPro" id="IPR004602">
    <property type="entry name" value="UvrA"/>
</dbReference>
<dbReference type="InterPro" id="IPR013815">
    <property type="entry name" value="ATP_grasp_subdomain_1"/>
</dbReference>
<dbReference type="PANTHER" id="PTHR43152">
    <property type="entry name" value="UVRABC SYSTEM PROTEIN A"/>
    <property type="match status" value="1"/>
</dbReference>
<dbReference type="PANTHER" id="PTHR43152:SF3">
    <property type="entry name" value="UVRABC SYSTEM PROTEIN A"/>
    <property type="match status" value="1"/>
</dbReference>
<dbReference type="GO" id="GO:0003677">
    <property type="term" value="F:DNA binding"/>
    <property type="evidence" value="ECO:0007669"/>
    <property type="project" value="UniProtKB-KW"/>
</dbReference>
<comment type="caution">
    <text evidence="18">The sequence shown here is derived from an EMBL/GenBank/DDBJ whole genome shotgun (WGS) entry which is preliminary data.</text>
</comment>
<dbReference type="GO" id="GO:0004518">
    <property type="term" value="F:nuclease activity"/>
    <property type="evidence" value="ECO:0007669"/>
    <property type="project" value="UniProtKB-KW"/>
</dbReference>
<feature type="domain" description="ABC transporter" evidence="17">
    <location>
        <begin position="335"/>
        <end position="574"/>
    </location>
</feature>
<evidence type="ECO:0000256" key="10">
    <source>
        <dbReference type="ARBA" id="ARBA00022840"/>
    </source>
</evidence>
<evidence type="ECO:0000256" key="2">
    <source>
        <dbReference type="ARBA" id="ARBA00022490"/>
    </source>
</evidence>
<keyword evidence="8" id="KW-0863">Zinc-finger</keyword>
<dbReference type="Gene3D" id="1.20.1580.10">
    <property type="entry name" value="ABC transporter ATPase like domain"/>
    <property type="match status" value="2"/>
</dbReference>
<comment type="subcellular location">
    <subcellularLocation>
        <location evidence="1">Cytoplasm</location>
    </subcellularLocation>
</comment>
<accession>A0A7V2ZLN3</accession>
<keyword evidence="6" id="KW-0227">DNA damage</keyword>
<dbReference type="SUPFAM" id="SSF52540">
    <property type="entry name" value="P-loop containing nucleoside triphosphate hydrolases"/>
    <property type="match status" value="2"/>
</dbReference>
<dbReference type="Gene3D" id="3.40.50.300">
    <property type="entry name" value="P-loop containing nucleotide triphosphate hydrolases"/>
    <property type="match status" value="2"/>
</dbReference>
<dbReference type="NCBIfam" id="NF001503">
    <property type="entry name" value="PRK00349.1"/>
    <property type="match status" value="1"/>
</dbReference>
<dbReference type="InterPro" id="IPR041102">
    <property type="entry name" value="UvrA_inter"/>
</dbReference>
<keyword evidence="13" id="KW-0234">DNA repair</keyword>
<dbReference type="GO" id="GO:0005524">
    <property type="term" value="F:ATP binding"/>
    <property type="evidence" value="ECO:0007669"/>
    <property type="project" value="UniProtKB-KW"/>
</dbReference>
<name>A0A7V2ZLN3_9BACT</name>
<evidence type="ECO:0000313" key="18">
    <source>
        <dbReference type="EMBL" id="HFI92289.1"/>
    </source>
</evidence>
<evidence type="ECO:0000256" key="4">
    <source>
        <dbReference type="ARBA" id="ARBA00022737"/>
    </source>
</evidence>
<dbReference type="GO" id="GO:0009380">
    <property type="term" value="C:excinuclease repair complex"/>
    <property type="evidence" value="ECO:0007669"/>
    <property type="project" value="InterPro"/>
</dbReference>
<evidence type="ECO:0000256" key="14">
    <source>
        <dbReference type="ARBA" id="ARBA00038000"/>
    </source>
</evidence>
<dbReference type="CDD" id="cd03271">
    <property type="entry name" value="ABC_UvrA_II"/>
    <property type="match status" value="1"/>
</dbReference>
<keyword evidence="5" id="KW-0547">Nucleotide-binding</keyword>
<evidence type="ECO:0000256" key="7">
    <source>
        <dbReference type="ARBA" id="ARBA00022769"/>
    </source>
</evidence>
<evidence type="ECO:0000256" key="1">
    <source>
        <dbReference type="ARBA" id="ARBA00004496"/>
    </source>
</evidence>
<dbReference type="Pfam" id="PF17760">
    <property type="entry name" value="UvrA_inter"/>
    <property type="match status" value="1"/>
</dbReference>
<sequence>MSVKEKKIIIKGAREHNLKNLSFEIPRNKLVVFTGVSGSGKSSLVFDTIYAEGQRRYVESLSSYARQFLERMNKPDVDFMVGISPAVAIEQKTGARNSRSTVGTTTEIYDYLRLLFARVGKTICFLCGNEVKKATTSTVIDWLKGQTNGSRFYLAFPLHDHEGHSVKEEIELIKKRGFFRIYDNGNYHDLNDEDYYPATKENVFVIVERFKIDSEKIDEKLSDSIEVTFKEGENRLSLINVDTKEIKEFNKYYECCGIKYEEPEPRFFSFNNPFGACPVCQGFSKVMGIDMNLVVPNPNLSIMEGAIAPFKSPKYSSHQRDLIRNAKDYGIPLNVPFKNLTEEQVRLIKKGFGTYIGIDGFFEELERYTYKMHIRVFLSRYRGYTTCHACKGARLRREALQVKVGGKSIHEIVQMPIEQSLRFFEQLQLSEYDLMVAERILQEIIKRLTFLNNVGIGYLTLDRISNTLSGGETQRINLATSLGSALVGTLYVLDEPSIGLHPRDNAKLIGILKNLRDIGNTVLVVEHDAEMMREADLIFDLGPEAGQKGGEIVASGTYQDIIKNEKSLTGKYLSGKLSIPLPEVRNTSITKTIKIFGARENNLKNINVEIPLNKFVVITGVSGSGKSTLVHDVLYAGLAKYFGMAPEYIGKFDDIKGAEYLDDVVIVDQSPIGKSPRSNPASYIKAFELIRELFASTHQARARGYKPGYFSFNVPGGRCETCQGDGFIKVEMQFLADLYLECDECNGTRFKKEVREITYRGKNIIDVLDMTVAEAIQFFKGEDKIVKTLQLLSDVGLDYIKLGQPSNTLSGGEAQRIKLASHLSAQREKKHVLFIFDEPTTGLHFHDISKLLNCFKILLERNNSIVIIEHNLDVIKCADYIIDLGPDAGDKGGEIIATGTPEEIVQVENSWTGKYLKNYLNNGKNIFK</sequence>
<evidence type="ECO:0000256" key="12">
    <source>
        <dbReference type="ARBA" id="ARBA00023125"/>
    </source>
</evidence>
<evidence type="ECO:0000256" key="15">
    <source>
        <dbReference type="ARBA" id="ARBA00039316"/>
    </source>
</evidence>
<organism evidence="18">
    <name type="scientific">Ignavibacterium album</name>
    <dbReference type="NCBI Taxonomy" id="591197"/>
    <lineage>
        <taxon>Bacteria</taxon>
        <taxon>Pseudomonadati</taxon>
        <taxon>Ignavibacteriota</taxon>
        <taxon>Ignavibacteria</taxon>
        <taxon>Ignavibacteriales</taxon>
        <taxon>Ignavibacteriaceae</taxon>
        <taxon>Ignavibacterium</taxon>
    </lineage>
</organism>
<dbReference type="GO" id="GO:0008270">
    <property type="term" value="F:zinc ion binding"/>
    <property type="evidence" value="ECO:0007669"/>
    <property type="project" value="UniProtKB-KW"/>
</dbReference>
<protein>
    <recommendedName>
        <fullName evidence="15">UvrABC system protein A</fullName>
    </recommendedName>
    <alternativeName>
        <fullName evidence="16">Excinuclease ABC subunit A</fullName>
    </alternativeName>
</protein>
<reference evidence="18" key="1">
    <citation type="journal article" date="2020" name="mSystems">
        <title>Genome- and Community-Level Interaction Insights into Carbon Utilization and Element Cycling Functions of Hydrothermarchaeota in Hydrothermal Sediment.</title>
        <authorList>
            <person name="Zhou Z."/>
            <person name="Liu Y."/>
            <person name="Xu W."/>
            <person name="Pan J."/>
            <person name="Luo Z.H."/>
            <person name="Li M."/>
        </authorList>
    </citation>
    <scope>NUCLEOTIDE SEQUENCE [LARGE SCALE GENOMIC DNA]</scope>
    <source>
        <strain evidence="18">SpSt-479</strain>
    </source>
</reference>